<proteinExistence type="predicted"/>
<dbReference type="PANTHER" id="PTHR31646:SF1">
    <property type="entry name" value="ALPHA-1,2-MANNOSYLTRANSFERASE MNN2"/>
    <property type="match status" value="1"/>
</dbReference>
<keyword evidence="3" id="KW-0808">Transferase</keyword>
<dbReference type="SUPFAM" id="SSF53448">
    <property type="entry name" value="Nucleotide-diphospho-sugar transferases"/>
    <property type="match status" value="1"/>
</dbReference>
<dbReference type="InterPro" id="IPR029044">
    <property type="entry name" value="Nucleotide-diphossugar_trans"/>
</dbReference>
<sequence>MSNFEQNGFRTIRYDVSASLIKDLRSDLKAFTADIPPCPGTFEGRGIVMCIGGFSYYTCGLIAIRMLRQSGCMLPVEVWYKGNELSAEVMAELSSYEVRCCDFNSIPHTGLSGVALKPLAILHSRFREVFFLDADNICLKDPATFFSWPAYQEHGAVFWPDYWKTPADNPIWKIIRRPYADQHEQESGQLLVDKERCWRELQVCVYLNRLGHIYHKLLFGDKDTFRFAWMALKSPFYMIPSPVIPCGYMDDGCFLGTTMVQHDPEGGMLLLHRNLLKWDITTPQERSWMVLKRFRDGAQQRRYVLGRSAKGHQYIDLEGDVYTEDTPPAFREAEESCLTHLADIRSSPAYIRFAMHTYFASKRYAGGEAFSLVSW</sequence>
<organism evidence="10 11">
    <name type="scientific">Chitinophaga solisilvae</name>
    <dbReference type="NCBI Taxonomy" id="1233460"/>
    <lineage>
        <taxon>Bacteria</taxon>
        <taxon>Pseudomonadati</taxon>
        <taxon>Bacteroidota</taxon>
        <taxon>Chitinophagia</taxon>
        <taxon>Chitinophagales</taxon>
        <taxon>Chitinophagaceae</taxon>
        <taxon>Chitinophaga</taxon>
    </lineage>
</organism>
<reference evidence="10" key="1">
    <citation type="submission" date="2020-05" db="EMBL/GenBank/DDBJ databases">
        <title>Chitinophaga laudate sp. nov., isolated from a tropical peat swamp.</title>
        <authorList>
            <person name="Goh C.B.S."/>
            <person name="Lee M.S."/>
            <person name="Parimannan S."/>
            <person name="Pasbakhsh P."/>
            <person name="Yule C.M."/>
            <person name="Rajandas H."/>
            <person name="Loke S."/>
            <person name="Croft L."/>
            <person name="Tan J.B.L."/>
        </authorList>
    </citation>
    <scope>NUCLEOTIDE SEQUENCE</scope>
    <source>
        <strain evidence="10">Mgbs1</strain>
    </source>
</reference>
<evidence type="ECO:0000256" key="6">
    <source>
        <dbReference type="ARBA" id="ARBA00022989"/>
    </source>
</evidence>
<keyword evidence="4" id="KW-0812">Transmembrane</keyword>
<gene>
    <name evidence="10" type="ORF">ECE50_001695</name>
</gene>
<dbReference type="GO" id="GO:0016020">
    <property type="term" value="C:membrane"/>
    <property type="evidence" value="ECO:0007669"/>
    <property type="project" value="UniProtKB-SubCell"/>
</dbReference>
<keyword evidence="8" id="KW-0472">Membrane</keyword>
<evidence type="ECO:0000313" key="11">
    <source>
        <dbReference type="Proteomes" id="UP000281028"/>
    </source>
</evidence>
<name>A0A433WM21_9BACT</name>
<dbReference type="PANTHER" id="PTHR31646">
    <property type="entry name" value="ALPHA-1,2-MANNOSYLTRANSFERASE MNN2"/>
    <property type="match status" value="1"/>
</dbReference>
<keyword evidence="7" id="KW-0333">Golgi apparatus</keyword>
<evidence type="ECO:0000256" key="1">
    <source>
        <dbReference type="ARBA" id="ARBA00004394"/>
    </source>
</evidence>
<dbReference type="Pfam" id="PF11051">
    <property type="entry name" value="Mannosyl_trans3"/>
    <property type="match status" value="2"/>
</dbReference>
<dbReference type="GO" id="GO:0046354">
    <property type="term" value="P:mannan biosynthetic process"/>
    <property type="evidence" value="ECO:0007669"/>
    <property type="project" value="TreeGrafter"/>
</dbReference>
<comment type="caution">
    <text evidence="10">The sequence shown here is derived from an EMBL/GenBank/DDBJ whole genome shotgun (WGS) entry which is preliminary data.</text>
</comment>
<keyword evidence="11" id="KW-1185">Reference proteome</keyword>
<protein>
    <submittedName>
        <fullName evidence="10">Uncharacterized protein</fullName>
    </submittedName>
</protein>
<dbReference type="AlphaFoldDB" id="A0A433WM21"/>
<dbReference type="GO" id="GO:0000026">
    <property type="term" value="F:alpha-1,2-mannosyltransferase activity"/>
    <property type="evidence" value="ECO:0007669"/>
    <property type="project" value="TreeGrafter"/>
</dbReference>
<evidence type="ECO:0000256" key="3">
    <source>
        <dbReference type="ARBA" id="ARBA00022679"/>
    </source>
</evidence>
<comment type="subcellular location">
    <subcellularLocation>
        <location evidence="9">Endomembrane system</location>
        <topology evidence="9">Single-pass membrane protein</topology>
    </subcellularLocation>
    <subcellularLocation>
        <location evidence="1">Golgi apparatus membrane</location>
    </subcellularLocation>
    <subcellularLocation>
        <location evidence="2">Membrane</location>
        <topology evidence="2">Single-pass type II membrane protein</topology>
    </subcellularLocation>
</comment>
<evidence type="ECO:0000256" key="5">
    <source>
        <dbReference type="ARBA" id="ARBA00022968"/>
    </source>
</evidence>
<keyword evidence="5" id="KW-0735">Signal-anchor</keyword>
<dbReference type="GO" id="GO:0012505">
    <property type="term" value="C:endomembrane system"/>
    <property type="evidence" value="ECO:0007669"/>
    <property type="project" value="UniProtKB-SubCell"/>
</dbReference>
<evidence type="ECO:0000256" key="9">
    <source>
        <dbReference type="ARBA" id="ARBA00037847"/>
    </source>
</evidence>
<dbReference type="Proteomes" id="UP000281028">
    <property type="component" value="Unassembled WGS sequence"/>
</dbReference>
<evidence type="ECO:0000313" key="10">
    <source>
        <dbReference type="EMBL" id="NSL85525.1"/>
    </source>
</evidence>
<evidence type="ECO:0000256" key="4">
    <source>
        <dbReference type="ARBA" id="ARBA00022692"/>
    </source>
</evidence>
<dbReference type="EMBL" id="RIAR02000001">
    <property type="protein sequence ID" value="NSL85525.1"/>
    <property type="molecule type" value="Genomic_DNA"/>
</dbReference>
<evidence type="ECO:0000256" key="8">
    <source>
        <dbReference type="ARBA" id="ARBA00023136"/>
    </source>
</evidence>
<dbReference type="OrthoDB" id="650311at2"/>
<evidence type="ECO:0000256" key="7">
    <source>
        <dbReference type="ARBA" id="ARBA00023034"/>
    </source>
</evidence>
<accession>A0A433WM21</accession>
<dbReference type="InterPro" id="IPR022751">
    <property type="entry name" value="Alpha_mannosyltransferase"/>
</dbReference>
<evidence type="ECO:0000256" key="2">
    <source>
        <dbReference type="ARBA" id="ARBA00004606"/>
    </source>
</evidence>
<keyword evidence="6" id="KW-1133">Transmembrane helix</keyword>